<comment type="caution">
    <text evidence="1">The sequence shown here is derived from an EMBL/GenBank/DDBJ whole genome shotgun (WGS) entry which is preliminary data.</text>
</comment>
<organism evidence="1 2">
    <name type="scientific">Irpex rosettiformis</name>
    <dbReference type="NCBI Taxonomy" id="378272"/>
    <lineage>
        <taxon>Eukaryota</taxon>
        <taxon>Fungi</taxon>
        <taxon>Dikarya</taxon>
        <taxon>Basidiomycota</taxon>
        <taxon>Agaricomycotina</taxon>
        <taxon>Agaricomycetes</taxon>
        <taxon>Polyporales</taxon>
        <taxon>Irpicaceae</taxon>
        <taxon>Irpex</taxon>
    </lineage>
</organism>
<evidence type="ECO:0000313" key="2">
    <source>
        <dbReference type="Proteomes" id="UP001055072"/>
    </source>
</evidence>
<accession>A0ACB8U6N6</accession>
<reference evidence="1" key="1">
    <citation type="journal article" date="2021" name="Environ. Microbiol.">
        <title>Gene family expansions and transcriptome signatures uncover fungal adaptations to wood decay.</title>
        <authorList>
            <person name="Hage H."/>
            <person name="Miyauchi S."/>
            <person name="Viragh M."/>
            <person name="Drula E."/>
            <person name="Min B."/>
            <person name="Chaduli D."/>
            <person name="Navarro D."/>
            <person name="Favel A."/>
            <person name="Norest M."/>
            <person name="Lesage-Meessen L."/>
            <person name="Balint B."/>
            <person name="Merenyi Z."/>
            <person name="de Eugenio L."/>
            <person name="Morin E."/>
            <person name="Martinez A.T."/>
            <person name="Baldrian P."/>
            <person name="Stursova M."/>
            <person name="Martinez M.J."/>
            <person name="Novotny C."/>
            <person name="Magnuson J.K."/>
            <person name="Spatafora J.W."/>
            <person name="Maurice S."/>
            <person name="Pangilinan J."/>
            <person name="Andreopoulos W."/>
            <person name="LaButti K."/>
            <person name="Hundley H."/>
            <person name="Na H."/>
            <person name="Kuo A."/>
            <person name="Barry K."/>
            <person name="Lipzen A."/>
            <person name="Henrissat B."/>
            <person name="Riley R."/>
            <person name="Ahrendt S."/>
            <person name="Nagy L.G."/>
            <person name="Grigoriev I.V."/>
            <person name="Martin F."/>
            <person name="Rosso M.N."/>
        </authorList>
    </citation>
    <scope>NUCLEOTIDE SEQUENCE</scope>
    <source>
        <strain evidence="1">CBS 384.51</strain>
    </source>
</reference>
<evidence type="ECO:0000313" key="1">
    <source>
        <dbReference type="EMBL" id="KAI0089884.1"/>
    </source>
</evidence>
<proteinExistence type="predicted"/>
<gene>
    <name evidence="1" type="ORF">BDY19DRAFT_90938</name>
</gene>
<dbReference type="Proteomes" id="UP001055072">
    <property type="component" value="Unassembled WGS sequence"/>
</dbReference>
<keyword evidence="2" id="KW-1185">Reference proteome</keyword>
<sequence length="582" mass="64395">MSTRLLFRAGFRTHTKPLARTFSSSRPSATHGSFRRYTTLGLVSGAAVTTSLVLLNRQDPLYADAEEQPQRTLPSPSLSSLLRSYVVYTMCSIPPLVDWSPTILSTCLSIPIVRNITEAFVRITFFDQFVGADTAEGAIPLLEQFRQENKGCLFAYSVEVDEAAAAGKEGKDVQPLHQQIIQEMIHSVDVAADFEDKHRIGKSLKGRRTWVAVKLTALVPNHHVLTKLSKYLVQNRSPIPVAFPGAPRPNDLAVLDDYPQSAHDILSSDDIAILKELRAGLEAICQRASERNVRIIIDAEHTWYQPAIDAFALSLMVKFNRLPTSGTQGTTSSVQPLVYNTFQAYLRRTPEYLRYSLQTAKQEGYVLGVKLVRGAYHPHESQTHHTPLSISPDELPPVWPVKSDTDDCYNLSARILLDAIAEDISRVPVKSSSGSWKSWLLSKPATPGQPVESVPTVGVLFGTHNWKSSKLILDGLVSRGMAQIDGQTAEGESVLKIGDEVTERVTLAQLYGMHDDLTEYIVHRTSTSLPFVIKYVPYGSLTEVMPYLSRRAIENKSVLGDGAATEERRRAWAGIKAKVYGA</sequence>
<dbReference type="EMBL" id="MU274909">
    <property type="protein sequence ID" value="KAI0089884.1"/>
    <property type="molecule type" value="Genomic_DNA"/>
</dbReference>
<name>A0ACB8U6N6_9APHY</name>
<protein>
    <submittedName>
        <fullName evidence="1">FAD-linked oxidoreductase-like protein</fullName>
    </submittedName>
</protein>